<evidence type="ECO:0000259" key="5">
    <source>
        <dbReference type="Pfam" id="PF25549"/>
    </source>
</evidence>
<dbReference type="Pfam" id="PF25549">
    <property type="entry name" value="DUF7927"/>
    <property type="match status" value="16"/>
</dbReference>
<dbReference type="InterPro" id="IPR001434">
    <property type="entry name" value="OmcB-like_DUF11"/>
</dbReference>
<dbReference type="PANTHER" id="PTHR34819:SF3">
    <property type="entry name" value="CELL SURFACE PROTEIN"/>
    <property type="match status" value="1"/>
</dbReference>
<evidence type="ECO:0000313" key="6">
    <source>
        <dbReference type="EMBL" id="OXM46423.1"/>
    </source>
</evidence>
<dbReference type="EMBL" id="NMQU01000090">
    <property type="protein sequence ID" value="OXM46423.1"/>
    <property type="molecule type" value="Genomic_DNA"/>
</dbReference>
<dbReference type="InterPro" id="IPR013783">
    <property type="entry name" value="Ig-like_fold"/>
</dbReference>
<dbReference type="Gene3D" id="2.60.40.740">
    <property type="match status" value="2"/>
</dbReference>
<keyword evidence="2" id="KW-0472">Membrane</keyword>
<feature type="domain" description="DUF7927" evidence="5">
    <location>
        <begin position="1042"/>
        <end position="1164"/>
    </location>
</feature>
<feature type="compositionally biased region" description="Polar residues" evidence="1">
    <location>
        <begin position="2032"/>
        <end position="2044"/>
    </location>
</feature>
<feature type="domain" description="DUF7927" evidence="5">
    <location>
        <begin position="2197"/>
        <end position="2314"/>
    </location>
</feature>
<protein>
    <submittedName>
        <fullName evidence="6">DUF11 domain-containing protein</fullName>
    </submittedName>
</protein>
<feature type="domain" description="DUF7927" evidence="5">
    <location>
        <begin position="1301"/>
        <end position="1417"/>
    </location>
</feature>
<gene>
    <name evidence="6" type="ORF">CFP75_28040</name>
</gene>
<feature type="chain" id="PRO_5011249978" evidence="3">
    <location>
        <begin position="35"/>
        <end position="2763"/>
    </location>
</feature>
<proteinExistence type="predicted"/>
<evidence type="ECO:0000256" key="2">
    <source>
        <dbReference type="SAM" id="Phobius"/>
    </source>
</evidence>
<feature type="domain" description="DUF7927" evidence="5">
    <location>
        <begin position="917"/>
        <end position="1036"/>
    </location>
</feature>
<dbReference type="Proteomes" id="UP000215563">
    <property type="component" value="Unassembled WGS sequence"/>
</dbReference>
<evidence type="ECO:0000259" key="4">
    <source>
        <dbReference type="Pfam" id="PF01345"/>
    </source>
</evidence>
<keyword evidence="2" id="KW-0812">Transmembrane</keyword>
<feature type="domain" description="DUF11" evidence="4">
    <location>
        <begin position="529"/>
        <end position="627"/>
    </location>
</feature>
<feature type="compositionally biased region" description="Pro residues" evidence="1">
    <location>
        <begin position="2707"/>
        <end position="2727"/>
    </location>
</feature>
<feature type="domain" description="DUF7927" evidence="5">
    <location>
        <begin position="1941"/>
        <end position="2062"/>
    </location>
</feature>
<sequence>MAERRGRNRWRRAMALLTVIVVALLMGAPLPATAQTQPRGAGTERPIGPEPVYSGLAHGGITMAANSVVQCGVGVICNETASNASPVSWIKTDPAAPGNTASAANLIVPPGAKVLNARLYWQFNPVASDGISGDGSRGNQVSMKTPGSSSYQRITADTYDWFPALATSGFPVPYTYGGAADVTDAVVKAGVGQYTVADIQACMGQSISGTNLGCWGGWSLVVAYELPSEPLRYLQVWDGLQRVAGGGAPSAATIALSGIKAPNSRQPNVELGIVAGDGDAPITGDYLQVGPNASSLQTVSMPSPAGVSTDNAFSSRIDRVAANGSGTNVTTRVPNPVNNVGYDARSIDITGKVPAGTSALQVKIGTVGDALYPQTVWLVTDALEPDLQITKANDPAGTTNDSPPGYVAKGGDVTYTFDVANRHADGTTTDLDTATNVVITDTLPDGVTFVAGSNPDCSAVGQAVTCRVRNLDPGQSQKVAFKVKVGASVPDGTKLDNTGKLTFRGEDTGRPQERTSNTVRNTVASPGYQLTKTVDLAEAIPGDTLTYQVGLRNTGVIPVPALTVRDTLPPGTTYVSSTPSKGTAAGTGPIDWSVNGLAVGETATLTVRVKVDEAAIGKELVNRATVPTGPPPVVPPGNRCPDDPAAACAKTKVPAPSYTVMKTADKQSANPGDTVRYTVNVANTGRVTAADLKVVDDLTGVLDDAVYQNDATASPGSVSYAAPKLTWTGTLAAGKSAEFTYTVKVKSPNTGDNRLKNVVTSETPGGNCPPGSTDPKCGTTTPVSGLLIEKTVDKASANPGDAVKYTVTVRNTGQTKLTGATFTDDLTQVLDDADYQNDGAASIGAVTYAAPKLTWTGDLGVGETSTVTYTVKVKKPNTGDNQLKNTVSSETPGGNCPPGSTDPKCRTTTPVSGLLIEKSVDKQSANPGDVVKYTVTVRNTGQTKLAGATFTDDLTRVLDDADYQNDGAASIGAVSFASPKLTWTGDLEIGATSTVTYTVKVKNPNPGDKKMSNVVTSDTPGGNCPPGSTDPKCGTTTLVSGLTIEKSADKQSANPGDVVKYTVTVTNTGQTTLTGATFTDDLTQVLDDADYQNDGAASIGAVSFASPKLTWTGDLAVGAVSTVTYTVKVKNPNTGDNQLKNVVSSETPGGNCPPGSTDPKCGTTTPVSGFKIEKAVDKASANPGDVVKYTVTVTNTGQTKLTGATFTDDLTQVLDDADYQNDGAASIGAVSYAAPKLTWTGDLEIGAASTVTYTVKVKNPNTGDNQLKNVVSSETPGGNCPPGSTDPKCGTTTPVSGFKIEKAVDKQSANPGDVVKYTVTVTNTGQTKIVGATFTDDLTQVLDDADYQNDGAASIGTVSFAAPKLTWTGDLDVGGTSTVTYTVKVKNPNTGDNQLKNVVTSETPGGNCPPGSTDPKCGTITPVSGLKIEKTVDKQSANPGDVVKYTVTVTNTGQTKLTGATFTDDLTRVLDDADYQNDGAASIGAVSFASPKLTWTGDLDIGQASTVTYTVKVKNPNPGDKTLSNVVTSETPGGNCPPGSTDPKCGTTTPVSGLLIEKSVDKQSANPGDVVKYTVTVTNVGQTKLPGATFTDDLTQVLDDADYQNDGTATIGAVSYAAPKLTWTGDLDISQASTVTYTVKVKNPNPGDKTLSNVVTSDTPGGNCPPGSTDPKCGTTTPVSGVTIEKSVDKQSANPGDVVKYTVTVTNTGQTKLTGATFTDDLAQVLDDADYQNDGAASIGAVSFASPKLTWTGDLEIGETSTVTYTVKVKNPNTGDNQLKNVVSSETPGGNCPPGSTDPKCGTTTPISGLKIEKTVDKASANPGDVVKYTVTVTNTGQTKLTGATFSDDLTQVLDDADYQNDGAASIGAVSYAEPKLTWTGDLEIGATSTVTYTVKVKSPVPGDKKLNNTVTSETPGGNCPPGSTDPKCGTTTPVSGLLIEKSADKQSANPGDVVKYTVTVTNTGQTKLTGAIFTDDLTQVLDDADYQNDGAATIGAVSFASPKLTWTGDLGVGDKATVTYTVKVKSPNTGDNRLKNTVSSETPGGNCPPGSTDPACGTETPVSGLLIEKTVDKSSANPGDVVKYTVTVRNTGQTKISGATFTDDLTQVLDDADYQNDGAASIGAVSYAEPELTWTGDLGIGETATVTYTVKVKNPNTGDDRLKNVVTSETPGGNCPPGSTDPKCGTTTPVSGLLIKKTADKKSVDPGDTVKYTITVTNTGQTAQAGATFTDDMTEVLDDADYQNDGAATIGGVSYAAPKLTWTGDLGIGQSATITYTVKIKNPDTGDKKLSNVVTSETPSNNCPPGSTDPNCVADVPSRELTVKKTSDKQTANPGDVVTYTVTVTNTGKVDLVGEDAARVTDDLSEVLDDADYREDAASAPVAGTFAFTAPNLVWTGDLPVGASTTLKYSVKVKNPVTGDHELRNTVSTNTPGTCPPQSGDPACSTVTPVPGISLEKKADKATANPGDVVKYTVTVRNTGKTKLTGATFTDDLTEVLDDAVFQKDGAATIGSVTYEEPKLTWTGDLEIGQTATVTYSVKVTKTGGDGKLTNVITTDTPGGNCPPGSKDPKCGTTTPLSSLKIKKTVDKTQAEPGEVVTFTVTVENTGQAAVDDATFTDDLTQVLDDATFDGTVKASTGTVTYSAPKLTWKGELKPGEKATVTYAVTVRKPATGDHRLRNVVTSETPGGNCPPGSENPDCGTDTRVPPTPQPPDKPNPQPPNTPRPPGLAVTGSPLKTMSVLALGMLAIGALLLLAGRRRRES</sequence>
<feature type="domain" description="DUF7927" evidence="5">
    <location>
        <begin position="2581"/>
        <end position="2701"/>
    </location>
</feature>
<evidence type="ECO:0000256" key="3">
    <source>
        <dbReference type="SAM" id="SignalP"/>
    </source>
</evidence>
<accession>A0A229RIF2</accession>
<dbReference type="InterPro" id="IPR057687">
    <property type="entry name" value="DUF7927"/>
</dbReference>
<keyword evidence="3" id="KW-0732">Signal</keyword>
<comment type="caution">
    <text evidence="6">The sequence shown here is derived from an EMBL/GenBank/DDBJ whole genome shotgun (WGS) entry which is preliminary data.</text>
</comment>
<dbReference type="Pfam" id="PF01345">
    <property type="entry name" value="DUF11"/>
    <property type="match status" value="2"/>
</dbReference>
<dbReference type="GO" id="GO:0005975">
    <property type="term" value="P:carbohydrate metabolic process"/>
    <property type="evidence" value="ECO:0007669"/>
    <property type="project" value="UniProtKB-ARBA"/>
</dbReference>
<dbReference type="NCBIfam" id="TIGR01451">
    <property type="entry name" value="B_ant_repeat"/>
    <property type="match status" value="18"/>
</dbReference>
<feature type="domain" description="DUF7927" evidence="5">
    <location>
        <begin position="1682"/>
        <end position="1805"/>
    </location>
</feature>
<feature type="domain" description="DUF7927" evidence="5">
    <location>
        <begin position="1811"/>
        <end position="1932"/>
    </location>
</feature>
<feature type="region of interest" description="Disordered" evidence="1">
    <location>
        <begin position="2032"/>
        <end position="2056"/>
    </location>
</feature>
<evidence type="ECO:0000256" key="1">
    <source>
        <dbReference type="SAM" id="MobiDB-lite"/>
    </source>
</evidence>
<feature type="domain" description="DUF7927" evidence="5">
    <location>
        <begin position="659"/>
        <end position="780"/>
    </location>
</feature>
<organism evidence="6 7">
    <name type="scientific">Amycolatopsis alba DSM 44262</name>
    <dbReference type="NCBI Taxonomy" id="1125972"/>
    <lineage>
        <taxon>Bacteria</taxon>
        <taxon>Bacillati</taxon>
        <taxon>Actinomycetota</taxon>
        <taxon>Actinomycetes</taxon>
        <taxon>Pseudonocardiales</taxon>
        <taxon>Pseudonocardiaceae</taxon>
        <taxon>Amycolatopsis</taxon>
    </lineage>
</organism>
<feature type="region of interest" description="Disordered" evidence="1">
    <location>
        <begin position="496"/>
        <end position="518"/>
    </location>
</feature>
<keyword evidence="2" id="KW-1133">Transmembrane helix</keyword>
<feature type="domain" description="DUF7927" evidence="5">
    <location>
        <begin position="789"/>
        <end position="908"/>
    </location>
</feature>
<reference evidence="6 7" key="1">
    <citation type="submission" date="2017-07" db="EMBL/GenBank/DDBJ databases">
        <title>Amycolatopsis alba DSM 44262 Genome sequencing and assembly.</title>
        <authorList>
            <person name="Kaur N."/>
            <person name="Mayilraj S."/>
        </authorList>
    </citation>
    <scope>NUCLEOTIDE SEQUENCE [LARGE SCALE GENOMIC DNA]</scope>
    <source>
        <strain evidence="6 7">DSM 44262</strain>
    </source>
</reference>
<feature type="domain" description="DUF11" evidence="4">
    <location>
        <begin position="406"/>
        <end position="502"/>
    </location>
</feature>
<feature type="compositionally biased region" description="Basic and acidic residues" evidence="1">
    <location>
        <begin position="503"/>
        <end position="513"/>
    </location>
</feature>
<feature type="signal peptide" evidence="3">
    <location>
        <begin position="1"/>
        <end position="34"/>
    </location>
</feature>
<dbReference type="InterPro" id="IPR051172">
    <property type="entry name" value="Chlamydia_OmcB"/>
</dbReference>
<dbReference type="Gene3D" id="2.60.40.10">
    <property type="entry name" value="Immunoglobulins"/>
    <property type="match status" value="10"/>
</dbReference>
<feature type="domain" description="DUF7927" evidence="5">
    <location>
        <begin position="1426"/>
        <end position="1548"/>
    </location>
</feature>
<dbReference type="Gene3D" id="2.60.40.1170">
    <property type="entry name" value="Mu homology domain, subdomain B"/>
    <property type="match status" value="1"/>
</dbReference>
<feature type="domain" description="DUF7927" evidence="5">
    <location>
        <begin position="2457"/>
        <end position="2574"/>
    </location>
</feature>
<name>A0A229RIF2_AMYAL</name>
<dbReference type="PANTHER" id="PTHR34819">
    <property type="entry name" value="LARGE CYSTEINE-RICH PERIPLASMIC PROTEIN OMCB"/>
    <property type="match status" value="1"/>
</dbReference>
<feature type="region of interest" description="Disordered" evidence="1">
    <location>
        <begin position="2681"/>
        <end position="2733"/>
    </location>
</feature>
<feature type="domain" description="DUF7927" evidence="5">
    <location>
        <begin position="1557"/>
        <end position="1676"/>
    </location>
</feature>
<dbReference type="InterPro" id="IPR047589">
    <property type="entry name" value="DUF11_rpt"/>
</dbReference>
<feature type="region of interest" description="Disordered" evidence="1">
    <location>
        <begin position="1905"/>
        <end position="1929"/>
    </location>
</feature>
<feature type="domain" description="DUF7927" evidence="5">
    <location>
        <begin position="1173"/>
        <end position="1292"/>
    </location>
</feature>
<feature type="domain" description="DUF7927" evidence="5">
    <location>
        <begin position="2069"/>
        <end position="2188"/>
    </location>
</feature>
<dbReference type="OrthoDB" id="3225333at2"/>
<feature type="domain" description="DUF7927" evidence="5">
    <location>
        <begin position="2321"/>
        <end position="2449"/>
    </location>
</feature>
<dbReference type="RefSeq" id="WP_026467516.1">
    <property type="nucleotide sequence ID" value="NZ_KB913032.1"/>
</dbReference>
<keyword evidence="7" id="KW-1185">Reference proteome</keyword>
<evidence type="ECO:0000313" key="7">
    <source>
        <dbReference type="Proteomes" id="UP000215563"/>
    </source>
</evidence>
<feature type="transmembrane region" description="Helical" evidence="2">
    <location>
        <begin position="2739"/>
        <end position="2757"/>
    </location>
</feature>